<accession>A0A4Z2G8E9</accession>
<gene>
    <name evidence="1" type="ORF">EYF80_040013</name>
</gene>
<keyword evidence="2" id="KW-1185">Reference proteome</keyword>
<evidence type="ECO:0000313" key="2">
    <source>
        <dbReference type="Proteomes" id="UP000314294"/>
    </source>
</evidence>
<dbReference type="Proteomes" id="UP000314294">
    <property type="component" value="Unassembled WGS sequence"/>
</dbReference>
<organism evidence="1 2">
    <name type="scientific">Liparis tanakae</name>
    <name type="common">Tanaka's snailfish</name>
    <dbReference type="NCBI Taxonomy" id="230148"/>
    <lineage>
        <taxon>Eukaryota</taxon>
        <taxon>Metazoa</taxon>
        <taxon>Chordata</taxon>
        <taxon>Craniata</taxon>
        <taxon>Vertebrata</taxon>
        <taxon>Euteleostomi</taxon>
        <taxon>Actinopterygii</taxon>
        <taxon>Neopterygii</taxon>
        <taxon>Teleostei</taxon>
        <taxon>Neoteleostei</taxon>
        <taxon>Acanthomorphata</taxon>
        <taxon>Eupercaria</taxon>
        <taxon>Perciformes</taxon>
        <taxon>Cottioidei</taxon>
        <taxon>Cottales</taxon>
        <taxon>Liparidae</taxon>
        <taxon>Liparis</taxon>
    </lineage>
</organism>
<dbReference type="AlphaFoldDB" id="A0A4Z2G8E9"/>
<proteinExistence type="predicted"/>
<protein>
    <submittedName>
        <fullName evidence="1">Uncharacterized protein</fullName>
    </submittedName>
</protein>
<evidence type="ECO:0000313" key="1">
    <source>
        <dbReference type="EMBL" id="TNN49789.1"/>
    </source>
</evidence>
<name>A0A4Z2G8E9_9TELE</name>
<comment type="caution">
    <text evidence="1">The sequence shown here is derived from an EMBL/GenBank/DDBJ whole genome shotgun (WGS) entry which is preliminary data.</text>
</comment>
<reference evidence="1 2" key="1">
    <citation type="submission" date="2019-03" db="EMBL/GenBank/DDBJ databases">
        <title>First draft genome of Liparis tanakae, snailfish: a comprehensive survey of snailfish specific genes.</title>
        <authorList>
            <person name="Kim W."/>
            <person name="Song I."/>
            <person name="Jeong J.-H."/>
            <person name="Kim D."/>
            <person name="Kim S."/>
            <person name="Ryu S."/>
            <person name="Song J.Y."/>
            <person name="Lee S.K."/>
        </authorList>
    </citation>
    <scope>NUCLEOTIDE SEQUENCE [LARGE SCALE GENOMIC DNA]</scope>
    <source>
        <tissue evidence="1">Muscle</tissue>
    </source>
</reference>
<dbReference type="EMBL" id="SRLO01000641">
    <property type="protein sequence ID" value="TNN49789.1"/>
    <property type="molecule type" value="Genomic_DNA"/>
</dbReference>
<sequence length="213" mass="22455">MPQRYPIAHMGDVRTVVVLTGGVLAAAVRGTWSASIVLVSSSNDISSLAQLTSHADQNFKIPASQNVGGRTAVLEVALLVLPDQARNANAGAPIGHAGREGVDARGFVVTGEASGIVEPPFGVVGPDVIHVSLRQPVDGLLNDSAKERGISKAVTKKEEFTTLKTTETRPYFSPPSSRISLVLKLVWQPAPFQFPEIGLGSKETTTPKSSHTL</sequence>